<dbReference type="EMBL" id="CP130319">
    <property type="protein sequence ID" value="WNR43043.1"/>
    <property type="molecule type" value="Genomic_DNA"/>
</dbReference>
<dbReference type="PANTHER" id="PTHR43308">
    <property type="entry name" value="OUTER MEMBRANE PROTEIN ALPHA-RELATED"/>
    <property type="match status" value="1"/>
</dbReference>
<evidence type="ECO:0000256" key="1">
    <source>
        <dbReference type="SAM" id="MobiDB-lite"/>
    </source>
</evidence>
<dbReference type="InterPro" id="IPR008965">
    <property type="entry name" value="CBM2/CBM3_carb-bd_dom_sf"/>
</dbReference>
<dbReference type="Gene3D" id="2.60.40.680">
    <property type="match status" value="1"/>
</dbReference>
<reference evidence="3" key="1">
    <citation type="submission" date="2022-02" db="EMBL/GenBank/DDBJ databases">
        <title>Paenibacillus sp. MBLB1832 Whole Genome Shotgun Sequencing.</title>
        <authorList>
            <person name="Hwang C.Y."/>
            <person name="Cho E.-S."/>
            <person name="Seo M.-J."/>
        </authorList>
    </citation>
    <scope>NUCLEOTIDE SEQUENCE</scope>
    <source>
        <strain evidence="3">MBLB1832</strain>
    </source>
</reference>
<feature type="region of interest" description="Disordered" evidence="1">
    <location>
        <begin position="152"/>
        <end position="214"/>
    </location>
</feature>
<dbReference type="AlphaFoldDB" id="A0AA96LL81"/>
<protein>
    <submittedName>
        <fullName evidence="3">S-layer homology domain-containing protein</fullName>
    </submittedName>
</protein>
<name>A0AA96LL81_9BACL</name>
<dbReference type="GO" id="GO:0030246">
    <property type="term" value="F:carbohydrate binding"/>
    <property type="evidence" value="ECO:0007669"/>
    <property type="project" value="InterPro"/>
</dbReference>
<dbReference type="KEGG" id="proo:MJB10_18240"/>
<dbReference type="Pfam" id="PF00395">
    <property type="entry name" value="SLH"/>
    <property type="match status" value="3"/>
</dbReference>
<evidence type="ECO:0000313" key="3">
    <source>
        <dbReference type="EMBL" id="WNR43043.1"/>
    </source>
</evidence>
<evidence type="ECO:0000313" key="4">
    <source>
        <dbReference type="Proteomes" id="UP001304650"/>
    </source>
</evidence>
<dbReference type="PROSITE" id="PS51272">
    <property type="entry name" value="SLH"/>
    <property type="match status" value="3"/>
</dbReference>
<feature type="domain" description="SLH" evidence="2">
    <location>
        <begin position="526"/>
        <end position="584"/>
    </location>
</feature>
<organism evidence="3 4">
    <name type="scientific">Paenibacillus roseopurpureus</name>
    <dbReference type="NCBI Taxonomy" id="2918901"/>
    <lineage>
        <taxon>Bacteria</taxon>
        <taxon>Bacillati</taxon>
        <taxon>Bacillota</taxon>
        <taxon>Bacilli</taxon>
        <taxon>Bacillales</taxon>
        <taxon>Paenibacillaceae</taxon>
        <taxon>Paenibacillus</taxon>
    </lineage>
</organism>
<keyword evidence="4" id="KW-1185">Reference proteome</keyword>
<evidence type="ECO:0000259" key="2">
    <source>
        <dbReference type="PROSITE" id="PS51272"/>
    </source>
</evidence>
<gene>
    <name evidence="3" type="ORF">MJB10_18240</name>
</gene>
<dbReference type="SUPFAM" id="SSF49384">
    <property type="entry name" value="Carbohydrate-binding domain"/>
    <property type="match status" value="1"/>
</dbReference>
<dbReference type="RefSeq" id="WP_314796980.1">
    <property type="nucleotide sequence ID" value="NZ_CP130319.1"/>
</dbReference>
<dbReference type="InterPro" id="IPR001119">
    <property type="entry name" value="SLH_dom"/>
</dbReference>
<sequence>MNIRYLSLLLILAGIWFLPTAGLAQSDADRLSLSYSTQPVRVGDTITITVEGKGLQGLYANEVRIAYEPESLQYVGTELRLNGGFPVFQNTGNEIILAHTFIGAKAGLTGDHELYRLKLKVLQERQTHVRLTKSIKVKLANGTSVGEEDLRVSDITVGTGTAEEDKGNGNENGNGNGNGKDHSTGGTQGELPIDSHSVTPHRIVTDGSADSQGRVKVQVDPEKLRQAMESSAQSEVVVEVRQSQGTRSIQVQLPLNSLGGDNKWRLSLRVETGLASVTIPSKLWGELQRNQPGHMELGIEVLTASDIPLGFSERMRDGDALIDLTLLADGRRLHDFAGAEVKVELPYQGKHAWQPHRLVVYYVSDNGTLEVVKNSRYNQATSRMETTLKHFSKYYVSYNDKPLFDDLNQAEWGRSAIEALALQSTIQGVSEREFQPQSYVTRAQFIKMVIDAFDLMDTSAISRFEDVLPGEWYYPAIASAEELGIVEGNSQLRFGVKEFITRQEMAAIIYRAMQCKGIVSKQDGTVSAFTDLDHISSYAVKALTSLHASGIIQGMENGKLEPGSYATRAQAAVILYRIPFHEHS</sequence>
<accession>A0AA96LL81</accession>
<feature type="domain" description="SLH" evidence="2">
    <location>
        <begin position="460"/>
        <end position="523"/>
    </location>
</feature>
<dbReference type="InterPro" id="IPR051465">
    <property type="entry name" value="Cell_Envelope_Struct_Comp"/>
</dbReference>
<feature type="domain" description="SLH" evidence="2">
    <location>
        <begin position="400"/>
        <end position="459"/>
    </location>
</feature>
<proteinExistence type="predicted"/>
<dbReference type="CDD" id="cd08547">
    <property type="entry name" value="Type_II_cohesin"/>
    <property type="match status" value="1"/>
</dbReference>
<dbReference type="Proteomes" id="UP001304650">
    <property type="component" value="Chromosome"/>
</dbReference>